<dbReference type="Proteomes" id="UP000249354">
    <property type="component" value="Unassembled WGS sequence"/>
</dbReference>
<dbReference type="GO" id="GO:0045454">
    <property type="term" value="P:cell redox homeostasis"/>
    <property type="evidence" value="ECO:0007669"/>
    <property type="project" value="TreeGrafter"/>
</dbReference>
<comment type="similarity">
    <text evidence="1">Belongs to the thioredoxin family.</text>
</comment>
<evidence type="ECO:0000313" key="4">
    <source>
        <dbReference type="EMBL" id="PZO22716.1"/>
    </source>
</evidence>
<dbReference type="CDD" id="cd02947">
    <property type="entry name" value="TRX_family"/>
    <property type="match status" value="1"/>
</dbReference>
<dbReference type="Gene3D" id="3.40.30.10">
    <property type="entry name" value="Glutaredoxin"/>
    <property type="match status" value="1"/>
</dbReference>
<reference evidence="5" key="1">
    <citation type="submission" date="2018-04" db="EMBL/GenBank/DDBJ databases">
        <authorList>
            <person name="Cornet L."/>
        </authorList>
    </citation>
    <scope>NUCLEOTIDE SEQUENCE [LARGE SCALE GENOMIC DNA]</scope>
</reference>
<protein>
    <submittedName>
        <fullName evidence="4">Thiol reductase thioredoxin</fullName>
    </submittedName>
</protein>
<dbReference type="EMBL" id="QBMC01000007">
    <property type="protein sequence ID" value="PZO22716.1"/>
    <property type="molecule type" value="Genomic_DNA"/>
</dbReference>
<name>A0A2W4UMS7_9CYAN</name>
<dbReference type="PANTHER" id="PTHR45663">
    <property type="entry name" value="GEO12009P1"/>
    <property type="match status" value="1"/>
</dbReference>
<dbReference type="GO" id="GO:0015035">
    <property type="term" value="F:protein-disulfide reductase activity"/>
    <property type="evidence" value="ECO:0007669"/>
    <property type="project" value="TreeGrafter"/>
</dbReference>
<reference evidence="4 5" key="2">
    <citation type="submission" date="2018-06" db="EMBL/GenBank/DDBJ databases">
        <title>Metagenomic assembly of (sub)arctic Cyanobacteria and their associated microbiome from non-axenic cultures.</title>
        <authorList>
            <person name="Baurain D."/>
        </authorList>
    </citation>
    <scope>NUCLEOTIDE SEQUENCE [LARGE SCALE GENOMIC DNA]</scope>
    <source>
        <strain evidence="4">ULC129bin1</strain>
    </source>
</reference>
<evidence type="ECO:0000256" key="1">
    <source>
        <dbReference type="ARBA" id="ARBA00008987"/>
    </source>
</evidence>
<feature type="domain" description="Thioredoxin" evidence="3">
    <location>
        <begin position="1"/>
        <end position="106"/>
    </location>
</feature>
<dbReference type="PANTHER" id="PTHR45663:SF11">
    <property type="entry name" value="GEO12009P1"/>
    <property type="match status" value="1"/>
</dbReference>
<proteinExistence type="inferred from homology"/>
<dbReference type="GO" id="GO:0005829">
    <property type="term" value="C:cytosol"/>
    <property type="evidence" value="ECO:0007669"/>
    <property type="project" value="TreeGrafter"/>
</dbReference>
<dbReference type="InterPro" id="IPR036249">
    <property type="entry name" value="Thioredoxin-like_sf"/>
</dbReference>
<dbReference type="PROSITE" id="PS51352">
    <property type="entry name" value="THIOREDOXIN_2"/>
    <property type="match status" value="1"/>
</dbReference>
<comment type="caution">
    <text evidence="4">The sequence shown here is derived from an EMBL/GenBank/DDBJ whole genome shotgun (WGS) entry which is preliminary data.</text>
</comment>
<gene>
    <name evidence="4" type="ORF">DCF25_02035</name>
</gene>
<dbReference type="InterPro" id="IPR013766">
    <property type="entry name" value="Thioredoxin_domain"/>
</dbReference>
<organism evidence="4 5">
    <name type="scientific">Leptolyngbya foveolarum</name>
    <dbReference type="NCBI Taxonomy" id="47253"/>
    <lineage>
        <taxon>Bacteria</taxon>
        <taxon>Bacillati</taxon>
        <taxon>Cyanobacteriota</taxon>
        <taxon>Cyanophyceae</taxon>
        <taxon>Leptolyngbyales</taxon>
        <taxon>Leptolyngbyaceae</taxon>
        <taxon>Leptolyngbya group</taxon>
        <taxon>Leptolyngbya</taxon>
    </lineage>
</organism>
<keyword evidence="2" id="KW-0676">Redox-active center</keyword>
<dbReference type="AlphaFoldDB" id="A0A2W4UMS7"/>
<dbReference type="Pfam" id="PF00085">
    <property type="entry name" value="Thioredoxin"/>
    <property type="match status" value="1"/>
</dbReference>
<evidence type="ECO:0000256" key="2">
    <source>
        <dbReference type="ARBA" id="ARBA00023284"/>
    </source>
</evidence>
<sequence length="130" mass="14710">MMTTVTEETFTQEVLASSVSVLVHFQAPWCGICRLITPILNQAIADWPVSLRLINVNADENFKLANQYKLKTLPTLLYIEGGQIIHRIEGIDNFDDFRRCLESISCRYGLETAYSSRSAVSELHTSIDEL</sequence>
<evidence type="ECO:0000313" key="5">
    <source>
        <dbReference type="Proteomes" id="UP000249354"/>
    </source>
</evidence>
<evidence type="ECO:0000259" key="3">
    <source>
        <dbReference type="PROSITE" id="PS51352"/>
    </source>
</evidence>
<accession>A0A2W4UMS7</accession>
<dbReference type="SUPFAM" id="SSF52833">
    <property type="entry name" value="Thioredoxin-like"/>
    <property type="match status" value="1"/>
</dbReference>